<evidence type="ECO:0000256" key="4">
    <source>
        <dbReference type="SAM" id="SignalP"/>
    </source>
</evidence>
<organism evidence="5 6">
    <name type="scientific">Gaopeijia maritima</name>
    <dbReference type="NCBI Taxonomy" id="3119007"/>
    <lineage>
        <taxon>Bacteria</taxon>
        <taxon>Pseudomonadati</taxon>
        <taxon>Gemmatimonadota</taxon>
        <taxon>Longimicrobiia</taxon>
        <taxon>Gaopeijiales</taxon>
        <taxon>Gaopeijiaceae</taxon>
        <taxon>Gaopeijia</taxon>
    </lineage>
</organism>
<evidence type="ECO:0000256" key="2">
    <source>
        <dbReference type="ARBA" id="ARBA00014031"/>
    </source>
</evidence>
<dbReference type="Proteomes" id="UP001484239">
    <property type="component" value="Unassembled WGS sequence"/>
</dbReference>
<evidence type="ECO:0000256" key="3">
    <source>
        <dbReference type="ARBA" id="ARBA00022729"/>
    </source>
</evidence>
<keyword evidence="3 4" id="KW-0732">Signal</keyword>
<dbReference type="EMBL" id="JBBHLI010000003">
    <property type="protein sequence ID" value="MEK9500757.1"/>
    <property type="molecule type" value="Genomic_DNA"/>
</dbReference>
<evidence type="ECO:0000256" key="1">
    <source>
        <dbReference type="ARBA" id="ARBA00003989"/>
    </source>
</evidence>
<dbReference type="InterPro" id="IPR018893">
    <property type="entry name" value="T8SS_CsgF"/>
</dbReference>
<feature type="chain" id="PRO_5045531133" description="Curli production assembly/transport component CsgF" evidence="4">
    <location>
        <begin position="25"/>
        <end position="144"/>
    </location>
</feature>
<sequence length="144" mass="15381">MKRPRLTSLALGAGAIAIALTASADAAAAQQFVYRPTNPAFGGNPLNQQWLLSTAEAQRPSDTTDLFSRDPLADFQDGLQRQVLSAISRELVTNRFGDDLDLTQEGRYDIGGFVVDILPGLNGVDIKVINSLTGDQTTVTIPHG</sequence>
<comment type="caution">
    <text evidence="5">The sequence shown here is derived from an EMBL/GenBank/DDBJ whole genome shotgun (WGS) entry which is preliminary data.</text>
</comment>
<proteinExistence type="predicted"/>
<dbReference type="RefSeq" id="WP_405279743.1">
    <property type="nucleotide sequence ID" value="NZ_CP144380.1"/>
</dbReference>
<accession>A0ABU9E7P0</accession>
<reference evidence="5 6" key="1">
    <citation type="submission" date="2024-02" db="EMBL/GenBank/DDBJ databases">
        <title>A novel Gemmatimonadota bacterium.</title>
        <authorList>
            <person name="Du Z.-J."/>
            <person name="Ye Y.-Q."/>
        </authorList>
    </citation>
    <scope>NUCLEOTIDE SEQUENCE [LARGE SCALE GENOMIC DNA]</scope>
    <source>
        <strain evidence="5 6">DH-20</strain>
    </source>
</reference>
<keyword evidence="6" id="KW-1185">Reference proteome</keyword>
<feature type="signal peptide" evidence="4">
    <location>
        <begin position="1"/>
        <end position="24"/>
    </location>
</feature>
<evidence type="ECO:0000313" key="6">
    <source>
        <dbReference type="Proteomes" id="UP001484239"/>
    </source>
</evidence>
<comment type="function">
    <text evidence="1">May be involved in the biogenesis of curli organelles.</text>
</comment>
<dbReference type="Pfam" id="PF10614">
    <property type="entry name" value="CsgF"/>
    <property type="match status" value="1"/>
</dbReference>
<evidence type="ECO:0000313" key="5">
    <source>
        <dbReference type="EMBL" id="MEK9500757.1"/>
    </source>
</evidence>
<name>A0ABU9E7P0_9BACT</name>
<protein>
    <recommendedName>
        <fullName evidence="2">Curli production assembly/transport component CsgF</fullName>
    </recommendedName>
</protein>
<gene>
    <name evidence="5" type="ORF">WI372_07200</name>
</gene>